<name>A0A4R1BTY5_9ACTN</name>
<organism evidence="2 3">
    <name type="scientific">Rubrobacter taiwanensis</name>
    <dbReference type="NCBI Taxonomy" id="185139"/>
    <lineage>
        <taxon>Bacteria</taxon>
        <taxon>Bacillati</taxon>
        <taxon>Actinomycetota</taxon>
        <taxon>Rubrobacteria</taxon>
        <taxon>Rubrobacterales</taxon>
        <taxon>Rubrobacteraceae</taxon>
        <taxon>Rubrobacter</taxon>
    </lineage>
</organism>
<dbReference type="GO" id="GO:0003676">
    <property type="term" value="F:nucleic acid binding"/>
    <property type="evidence" value="ECO:0007669"/>
    <property type="project" value="InterPro"/>
</dbReference>
<dbReference type="Proteomes" id="UP000295244">
    <property type="component" value="Unassembled WGS sequence"/>
</dbReference>
<evidence type="ECO:0000313" key="2">
    <source>
        <dbReference type="EMBL" id="TCJ20756.1"/>
    </source>
</evidence>
<dbReference type="AlphaFoldDB" id="A0A4R1BTY5"/>
<evidence type="ECO:0000313" key="3">
    <source>
        <dbReference type="Proteomes" id="UP000295244"/>
    </source>
</evidence>
<comment type="caution">
    <text evidence="2">The sequence shown here is derived from an EMBL/GenBank/DDBJ whole genome shotgun (WGS) entry which is preliminary data.</text>
</comment>
<dbReference type="PRINTS" id="PR00050">
    <property type="entry name" value="COLDSHOCK"/>
</dbReference>
<protein>
    <submittedName>
        <fullName evidence="2">Cold shock domain-containing protein</fullName>
    </submittedName>
</protein>
<gene>
    <name evidence="2" type="ORF">E0L93_00565</name>
</gene>
<keyword evidence="3" id="KW-1185">Reference proteome</keyword>
<dbReference type="OrthoDB" id="7477356at2"/>
<proteinExistence type="predicted"/>
<dbReference type="CDD" id="cd04458">
    <property type="entry name" value="CSP_CDS"/>
    <property type="match status" value="1"/>
</dbReference>
<sequence length="85" mass="9590">MLHFPPVRCLYLAGGGLARGRVKWFSDEKGYGFIESESGEALFVHYSQIVADGFKTLREGAPVEFEVVDGSRRREAARVRELKQD</sequence>
<dbReference type="PANTHER" id="PTHR46565:SF20">
    <property type="entry name" value="COLD SHOCK DOMAIN-CONTAINING PROTEIN 4"/>
    <property type="match status" value="1"/>
</dbReference>
<evidence type="ECO:0000259" key="1">
    <source>
        <dbReference type="PROSITE" id="PS51857"/>
    </source>
</evidence>
<dbReference type="SUPFAM" id="SSF50249">
    <property type="entry name" value="Nucleic acid-binding proteins"/>
    <property type="match status" value="1"/>
</dbReference>
<dbReference type="Pfam" id="PF00313">
    <property type="entry name" value="CSD"/>
    <property type="match status" value="1"/>
</dbReference>
<dbReference type="SMART" id="SM00357">
    <property type="entry name" value="CSP"/>
    <property type="match status" value="1"/>
</dbReference>
<accession>A0A4R1BTY5</accession>
<dbReference type="Gene3D" id="2.40.50.140">
    <property type="entry name" value="Nucleic acid-binding proteins"/>
    <property type="match status" value="1"/>
</dbReference>
<dbReference type="InterPro" id="IPR012340">
    <property type="entry name" value="NA-bd_OB-fold"/>
</dbReference>
<dbReference type="PANTHER" id="PTHR46565">
    <property type="entry name" value="COLD SHOCK DOMAIN PROTEIN 2"/>
    <property type="match status" value="1"/>
</dbReference>
<dbReference type="InterPro" id="IPR002059">
    <property type="entry name" value="CSP_DNA-bd"/>
</dbReference>
<dbReference type="EMBL" id="SKBU01000001">
    <property type="protein sequence ID" value="TCJ20756.1"/>
    <property type="molecule type" value="Genomic_DNA"/>
</dbReference>
<dbReference type="InterPro" id="IPR011129">
    <property type="entry name" value="CSD"/>
</dbReference>
<dbReference type="PROSITE" id="PS51857">
    <property type="entry name" value="CSD_2"/>
    <property type="match status" value="1"/>
</dbReference>
<feature type="domain" description="CSD" evidence="1">
    <location>
        <begin position="17"/>
        <end position="81"/>
    </location>
</feature>
<reference evidence="2 3" key="1">
    <citation type="submission" date="2019-03" db="EMBL/GenBank/DDBJ databases">
        <title>Whole genome sequence of a novel Rubrobacter taiwanensis strain, isolated from Yellowstone National Park.</title>
        <authorList>
            <person name="Freed S."/>
            <person name="Ramaley R.F."/>
            <person name="Kyndt J.A."/>
        </authorList>
    </citation>
    <scope>NUCLEOTIDE SEQUENCE [LARGE SCALE GENOMIC DNA]</scope>
    <source>
        <strain evidence="2 3">Yellowstone</strain>
    </source>
</reference>